<name>A0A815G5U2_ADIRI</name>
<evidence type="ECO:0000256" key="1">
    <source>
        <dbReference type="SAM" id="Phobius"/>
    </source>
</evidence>
<sequence length="76" mass="8886">MSLGFDIELNDSPRFLHVLSQCFSFAIRTRRYGTESGGSFFKTFLKLFYTHMFNFTPPIAYLRGFILYVVAVVFQQ</sequence>
<dbReference type="EMBL" id="CAJNOR010002741">
    <property type="protein sequence ID" value="CAF1334393.1"/>
    <property type="molecule type" value="Genomic_DNA"/>
</dbReference>
<gene>
    <name evidence="2" type="ORF">XAT740_LOCUS30607</name>
</gene>
<accession>A0A815G5U2</accession>
<keyword evidence="1" id="KW-0812">Transmembrane</keyword>
<evidence type="ECO:0000313" key="3">
    <source>
        <dbReference type="Proteomes" id="UP000663828"/>
    </source>
</evidence>
<keyword evidence="1" id="KW-0472">Membrane</keyword>
<dbReference type="Proteomes" id="UP000663828">
    <property type="component" value="Unassembled WGS sequence"/>
</dbReference>
<keyword evidence="3" id="KW-1185">Reference proteome</keyword>
<organism evidence="2 3">
    <name type="scientific">Adineta ricciae</name>
    <name type="common">Rotifer</name>
    <dbReference type="NCBI Taxonomy" id="249248"/>
    <lineage>
        <taxon>Eukaryota</taxon>
        <taxon>Metazoa</taxon>
        <taxon>Spiralia</taxon>
        <taxon>Gnathifera</taxon>
        <taxon>Rotifera</taxon>
        <taxon>Eurotatoria</taxon>
        <taxon>Bdelloidea</taxon>
        <taxon>Adinetida</taxon>
        <taxon>Adinetidae</taxon>
        <taxon>Adineta</taxon>
    </lineage>
</organism>
<comment type="caution">
    <text evidence="2">The sequence shown here is derived from an EMBL/GenBank/DDBJ whole genome shotgun (WGS) entry which is preliminary data.</text>
</comment>
<feature type="transmembrane region" description="Helical" evidence="1">
    <location>
        <begin position="55"/>
        <end position="74"/>
    </location>
</feature>
<keyword evidence="1" id="KW-1133">Transmembrane helix</keyword>
<dbReference type="AlphaFoldDB" id="A0A815G5U2"/>
<reference evidence="2" key="1">
    <citation type="submission" date="2021-02" db="EMBL/GenBank/DDBJ databases">
        <authorList>
            <person name="Nowell W R."/>
        </authorList>
    </citation>
    <scope>NUCLEOTIDE SEQUENCE</scope>
</reference>
<proteinExistence type="predicted"/>
<protein>
    <submittedName>
        <fullName evidence="2">Uncharacterized protein</fullName>
    </submittedName>
</protein>
<evidence type="ECO:0000313" key="2">
    <source>
        <dbReference type="EMBL" id="CAF1334393.1"/>
    </source>
</evidence>